<dbReference type="Gramene" id="KMS65125">
    <property type="protein sequence ID" value="KMS65125"/>
    <property type="gene ID" value="BVRB_039180"/>
</dbReference>
<proteinExistence type="predicted"/>
<evidence type="ECO:0000313" key="3">
    <source>
        <dbReference type="Proteomes" id="UP000035740"/>
    </source>
</evidence>
<evidence type="ECO:0000256" key="1">
    <source>
        <dbReference type="SAM" id="MobiDB-lite"/>
    </source>
</evidence>
<keyword evidence="3" id="KW-1185">Reference proteome</keyword>
<sequence length="137" mass="14757">VNRGSAVTPVGTEPVETSDNRKSRSARAIRTSSDTTAKSDRSTVATSTITADAKKHTPTARARPKKEPSTVPRDHSGSLLQDCNMLLELPLDAVEGVTFSHSGRRRVQPLKFWLTERIIAETGTICTVSGKNSPTAK</sequence>
<feature type="compositionally biased region" description="Polar residues" evidence="1">
    <location>
        <begin position="30"/>
        <end position="50"/>
    </location>
</feature>
<gene>
    <name evidence="2" type="ORF">BVRB_039180</name>
</gene>
<accession>A0A0J8BHC6</accession>
<protein>
    <submittedName>
        <fullName evidence="2">Uncharacterized protein</fullName>
    </submittedName>
</protein>
<reference evidence="2 3" key="1">
    <citation type="journal article" date="2014" name="Nature">
        <title>The genome of the recently domesticated crop plant sugar beet (Beta vulgaris).</title>
        <authorList>
            <person name="Dohm J.C."/>
            <person name="Minoche A.E."/>
            <person name="Holtgrawe D."/>
            <person name="Capella-Gutierrez S."/>
            <person name="Zakrzewski F."/>
            <person name="Tafer H."/>
            <person name="Rupp O."/>
            <person name="Sorensen T.R."/>
            <person name="Stracke R."/>
            <person name="Reinhardt R."/>
            <person name="Goesmann A."/>
            <person name="Kraft T."/>
            <person name="Schulz B."/>
            <person name="Stadler P.F."/>
            <person name="Schmidt T."/>
            <person name="Gabaldon T."/>
            <person name="Lehrach H."/>
            <person name="Weisshaar B."/>
            <person name="Himmelbauer H."/>
        </authorList>
    </citation>
    <scope>NUCLEOTIDE SEQUENCE [LARGE SCALE GENOMIC DNA]</scope>
    <source>
        <tissue evidence="2">Taproot</tissue>
    </source>
</reference>
<organism evidence="2 3">
    <name type="scientific">Beta vulgaris subsp. vulgaris</name>
    <name type="common">Beet</name>
    <dbReference type="NCBI Taxonomy" id="3555"/>
    <lineage>
        <taxon>Eukaryota</taxon>
        <taxon>Viridiplantae</taxon>
        <taxon>Streptophyta</taxon>
        <taxon>Embryophyta</taxon>
        <taxon>Tracheophyta</taxon>
        <taxon>Spermatophyta</taxon>
        <taxon>Magnoliopsida</taxon>
        <taxon>eudicotyledons</taxon>
        <taxon>Gunneridae</taxon>
        <taxon>Pentapetalae</taxon>
        <taxon>Caryophyllales</taxon>
        <taxon>Chenopodiaceae</taxon>
        <taxon>Betoideae</taxon>
        <taxon>Beta</taxon>
    </lineage>
</organism>
<feature type="region of interest" description="Disordered" evidence="1">
    <location>
        <begin position="1"/>
        <end position="78"/>
    </location>
</feature>
<evidence type="ECO:0000313" key="2">
    <source>
        <dbReference type="EMBL" id="KMS65125.1"/>
    </source>
</evidence>
<feature type="non-terminal residue" evidence="2">
    <location>
        <position position="137"/>
    </location>
</feature>
<dbReference type="Proteomes" id="UP000035740">
    <property type="component" value="Unassembled WGS sequence"/>
</dbReference>
<feature type="compositionally biased region" description="Basic and acidic residues" evidence="1">
    <location>
        <begin position="65"/>
        <end position="76"/>
    </location>
</feature>
<dbReference type="EMBL" id="KQ114217">
    <property type="protein sequence ID" value="KMS65125.1"/>
    <property type="molecule type" value="Genomic_DNA"/>
</dbReference>
<name>A0A0J8BHC6_BETVV</name>
<feature type="non-terminal residue" evidence="2">
    <location>
        <position position="1"/>
    </location>
</feature>
<dbReference type="AlphaFoldDB" id="A0A0J8BHC6"/>